<protein>
    <recommendedName>
        <fullName evidence="2">Serine aminopeptidase S33 domain-containing protein</fullName>
    </recommendedName>
</protein>
<dbReference type="EMBL" id="GBRH01169012">
    <property type="protein sequence ID" value="JAE28884.1"/>
    <property type="molecule type" value="Transcribed_RNA"/>
</dbReference>
<dbReference type="SUPFAM" id="SSF53474">
    <property type="entry name" value="alpha/beta-Hydrolases"/>
    <property type="match status" value="1"/>
</dbReference>
<reference evidence="1" key="1">
    <citation type="submission" date="2014-09" db="EMBL/GenBank/DDBJ databases">
        <authorList>
            <person name="Magalhaes I.L.F."/>
            <person name="Oliveira U."/>
            <person name="Santos F.R."/>
            <person name="Vidigal T.H.D.A."/>
            <person name="Brescovit A.D."/>
            <person name="Santos A.J."/>
        </authorList>
    </citation>
    <scope>NUCLEOTIDE SEQUENCE</scope>
    <source>
        <tissue evidence="1">Shoot tissue taken approximately 20 cm above the soil surface</tissue>
    </source>
</reference>
<dbReference type="PANTHER" id="PTHR42886">
    <property type="entry name" value="RE40534P-RELATED"/>
    <property type="match status" value="1"/>
</dbReference>
<dbReference type="PANTHER" id="PTHR42886:SF48">
    <property type="entry name" value="SERINE AMINOPEPTIDASE S33 DOMAIN-CONTAINING PROTEIN"/>
    <property type="match status" value="1"/>
</dbReference>
<accession>A0A0A9GZB5</accession>
<dbReference type="InterPro" id="IPR029058">
    <property type="entry name" value="AB_hydrolase_fold"/>
</dbReference>
<dbReference type="AlphaFoldDB" id="A0A0A9GZB5"/>
<sequence length="130" mass="14819">MVVNLSGRFYLEKGVEERLGKEFVDRINKEGYIEVTNKSGKVLYRVTKESLMERLNTDMRAASLSVSKECRFFTIHGSADKIVPVEDAYEFANLTPNHKLRVITKANHGYTYHRKELSDAVVDCITSNEG</sequence>
<evidence type="ECO:0000313" key="1">
    <source>
        <dbReference type="EMBL" id="JAE28884.1"/>
    </source>
</evidence>
<reference evidence="1" key="2">
    <citation type="journal article" date="2015" name="Data Brief">
        <title>Shoot transcriptome of the giant reed, Arundo donax.</title>
        <authorList>
            <person name="Barrero R.A."/>
            <person name="Guerrero F.D."/>
            <person name="Moolhuijzen P."/>
            <person name="Goolsby J.A."/>
            <person name="Tidwell J."/>
            <person name="Bellgard S.E."/>
            <person name="Bellgard M.I."/>
        </authorList>
    </citation>
    <scope>NUCLEOTIDE SEQUENCE</scope>
    <source>
        <tissue evidence="1">Shoot tissue taken approximately 20 cm above the soil surface</tissue>
    </source>
</reference>
<proteinExistence type="predicted"/>
<organism evidence="1">
    <name type="scientific">Arundo donax</name>
    <name type="common">Giant reed</name>
    <name type="synonym">Donax arundinaceus</name>
    <dbReference type="NCBI Taxonomy" id="35708"/>
    <lineage>
        <taxon>Eukaryota</taxon>
        <taxon>Viridiplantae</taxon>
        <taxon>Streptophyta</taxon>
        <taxon>Embryophyta</taxon>
        <taxon>Tracheophyta</taxon>
        <taxon>Spermatophyta</taxon>
        <taxon>Magnoliopsida</taxon>
        <taxon>Liliopsida</taxon>
        <taxon>Poales</taxon>
        <taxon>Poaceae</taxon>
        <taxon>PACMAD clade</taxon>
        <taxon>Arundinoideae</taxon>
        <taxon>Arundineae</taxon>
        <taxon>Arundo</taxon>
    </lineage>
</organism>
<evidence type="ECO:0008006" key="2">
    <source>
        <dbReference type="Google" id="ProtNLM"/>
    </source>
</evidence>
<dbReference type="Gene3D" id="3.40.50.1820">
    <property type="entry name" value="alpha/beta hydrolase"/>
    <property type="match status" value="1"/>
</dbReference>
<name>A0A0A9GZB5_ARUDO</name>